<evidence type="ECO:0000313" key="5">
    <source>
        <dbReference type="Proteomes" id="UP000613030"/>
    </source>
</evidence>
<evidence type="ECO:0000259" key="3">
    <source>
        <dbReference type="Pfam" id="PF16173"/>
    </source>
</evidence>
<feature type="chain" id="PRO_5047527030" evidence="1">
    <location>
        <begin position="21"/>
        <end position="497"/>
    </location>
</feature>
<feature type="domain" description="DUF4874" evidence="3">
    <location>
        <begin position="35"/>
        <end position="229"/>
    </location>
</feature>
<evidence type="ECO:0000259" key="2">
    <source>
        <dbReference type="Pfam" id="PF16116"/>
    </source>
</evidence>
<dbReference type="PROSITE" id="PS51257">
    <property type="entry name" value="PROKAR_LIPOPROTEIN"/>
    <property type="match status" value="1"/>
</dbReference>
<proteinExistence type="predicted"/>
<keyword evidence="5" id="KW-1185">Reference proteome</keyword>
<reference evidence="4 5" key="1">
    <citation type="submission" date="2021-01" db="EMBL/GenBank/DDBJ databases">
        <title>Chryseolinea sp. Jin1 Genome sequencing and assembly.</title>
        <authorList>
            <person name="Kim I."/>
        </authorList>
    </citation>
    <scope>NUCLEOTIDE SEQUENCE [LARGE SCALE GENOMIC DNA]</scope>
    <source>
        <strain evidence="4 5">Jin1</strain>
    </source>
</reference>
<organism evidence="4 5">
    <name type="scientific">Chryseolinea lacunae</name>
    <dbReference type="NCBI Taxonomy" id="2801331"/>
    <lineage>
        <taxon>Bacteria</taxon>
        <taxon>Pseudomonadati</taxon>
        <taxon>Bacteroidota</taxon>
        <taxon>Cytophagia</taxon>
        <taxon>Cytophagales</taxon>
        <taxon>Fulvivirgaceae</taxon>
        <taxon>Chryseolinea</taxon>
    </lineage>
</organism>
<protein>
    <submittedName>
        <fullName evidence="4">DUF4832 domain-containing protein</fullName>
    </submittedName>
</protein>
<dbReference type="InterPro" id="IPR032267">
    <property type="entry name" value="DUF4832"/>
</dbReference>
<keyword evidence="1" id="KW-0732">Signal</keyword>
<evidence type="ECO:0000256" key="1">
    <source>
        <dbReference type="SAM" id="SignalP"/>
    </source>
</evidence>
<evidence type="ECO:0000313" key="4">
    <source>
        <dbReference type="EMBL" id="MBL0745546.1"/>
    </source>
</evidence>
<name>A0ABS1L1F5_9BACT</name>
<comment type="caution">
    <text evidence="4">The sequence shown here is derived from an EMBL/GenBank/DDBJ whole genome shotgun (WGS) entry which is preliminary data.</text>
</comment>
<dbReference type="InterPro" id="IPR032379">
    <property type="entry name" value="DUF4874"/>
</dbReference>
<feature type="signal peptide" evidence="1">
    <location>
        <begin position="1"/>
        <end position="20"/>
    </location>
</feature>
<gene>
    <name evidence="4" type="ORF">JI741_30215</name>
</gene>
<dbReference type="Pfam" id="PF16173">
    <property type="entry name" value="DUF4874"/>
    <property type="match status" value="1"/>
</dbReference>
<sequence>MTRVLFFALLTLVACRQAPHAVTVVYAESAEDFPNPERGFYRPTNVFASHYEALSEDVLKSYRAPSKTPKMAYSVVSTLVYRDFVLDSFRDQPLNADFLHRVSADFNTARQAGVKLIPRFTYTLDTKKGSCPDGAICPPYGDASKTIVLAHIAQLKPVLQEHADVIAFVQMGFIGIWGENYYTDHFGDASNNNPQKKLTDANWADRIDVLKALLDALPPDIMVQVRTPQTKQRFIYGIHAPVTAAPLTYDEAFTQTDKARIGFHNDCFLASADDYGTYDDYGNSSTPHHSENTTLRKYFADDSRHVVVGGETCDDTFSPQNDCGPAGHAEQEMSAMHYTYLNMAYNNDVNNDWVSGGCMERIKKNLGYRLVLKTGVFPSEVSHTDSMHITLTLENVGYASPVNARPVELILRNTEDKTTHTLRFDVDLRKWYSGKITLAEKFAMSAIPAGAYELLLSLPDSHRALSGRPEYSIRLANQNTWEEKTGFNNLNGQVTVH</sequence>
<accession>A0ABS1L1F5</accession>
<dbReference type="RefSeq" id="WP_202016034.1">
    <property type="nucleotide sequence ID" value="NZ_JAERRB010000017.1"/>
</dbReference>
<dbReference type="Pfam" id="PF16116">
    <property type="entry name" value="DUF4832"/>
    <property type="match status" value="1"/>
</dbReference>
<dbReference type="Proteomes" id="UP000613030">
    <property type="component" value="Unassembled WGS sequence"/>
</dbReference>
<dbReference type="EMBL" id="JAERRB010000017">
    <property type="protein sequence ID" value="MBL0745546.1"/>
    <property type="molecule type" value="Genomic_DNA"/>
</dbReference>
<feature type="domain" description="DUF4832" evidence="2">
    <location>
        <begin position="260"/>
        <end position="477"/>
    </location>
</feature>